<dbReference type="OrthoDB" id="384703at2"/>
<gene>
    <name evidence="6" type="ORF">HSCHL_1798</name>
    <name evidence="4" type="ORF">KM312_04780</name>
    <name evidence="5" type="ORF">SA87_08835</name>
</gene>
<evidence type="ECO:0000313" key="4">
    <source>
        <dbReference type="EMBL" id="MBT9281957.1"/>
    </source>
</evidence>
<dbReference type="RefSeq" id="WP_066199812.1">
    <property type="nucleotide sequence ID" value="NZ_CBCSAS010000029.1"/>
</dbReference>
<evidence type="ECO:0000256" key="1">
    <source>
        <dbReference type="ARBA" id="ARBA00023122"/>
    </source>
</evidence>
<name>A0A132NAF8_HYDSH</name>
<reference evidence="6 8" key="2">
    <citation type="submission" date="2017-08" db="EMBL/GenBank/DDBJ databases">
        <title>Burning lignite coal seam in the remote Altai Mountains harbors a hydrogen-driven thermophilic microbial community.</title>
        <authorList>
            <person name="Kadnikov V.V."/>
            <person name="Mardanov A.V."/>
            <person name="Ivasenko D."/>
            <person name="Beletsky A.V."/>
            <person name="Karnachuk O.V."/>
            <person name="Ravin N.V."/>
        </authorList>
    </citation>
    <scope>NUCLEOTIDE SEQUENCE [LARGE SCALE GENOMIC DNA]</scope>
    <source>
        <strain evidence="6">AL33</strain>
    </source>
</reference>
<reference evidence="5 7" key="1">
    <citation type="submission" date="2015-09" db="EMBL/GenBank/DDBJ databases">
        <title>Draft genome sequence of Hydrogenibacillus schlegelii DSM 2000.</title>
        <authorList>
            <person name="Hemp J."/>
        </authorList>
    </citation>
    <scope>NUCLEOTIDE SEQUENCE [LARGE SCALE GENOMIC DNA]</scope>
    <source>
        <strain evidence="5 7">MA 48</strain>
    </source>
</reference>
<dbReference type="EMBL" id="JXBB01000012">
    <property type="protein sequence ID" value="OAR04631.1"/>
    <property type="molecule type" value="Genomic_DNA"/>
</dbReference>
<dbReference type="InterPro" id="IPR000644">
    <property type="entry name" value="CBS_dom"/>
</dbReference>
<dbReference type="EMBL" id="JAHHQF010000047">
    <property type="protein sequence ID" value="MBT9281957.1"/>
    <property type="molecule type" value="Genomic_DNA"/>
</dbReference>
<evidence type="ECO:0000313" key="8">
    <source>
        <dbReference type="Proteomes" id="UP000244180"/>
    </source>
</evidence>
<sequence>MNIAFFLLPKEEVVYVTPRTTMRQALERMEHHRYNALPIVDADGRYVGTITEGDLLFMLKRTPGLSFDNAHTVRIEDIPQVKRHQPVRIDATMDDLISLAIEQNFVPVVDERGVFIGIVRRKEILEYCAQTTKALSKGAGGADVRRPKP</sequence>
<evidence type="ECO:0000313" key="6">
    <source>
        <dbReference type="EMBL" id="PTQ54855.1"/>
    </source>
</evidence>
<dbReference type="PANTHER" id="PTHR43080">
    <property type="entry name" value="CBS DOMAIN-CONTAINING PROTEIN CBSX3, MITOCHONDRIAL"/>
    <property type="match status" value="1"/>
</dbReference>
<evidence type="ECO:0000313" key="5">
    <source>
        <dbReference type="EMBL" id="OAR04631.1"/>
    </source>
</evidence>
<keyword evidence="1 2" id="KW-0129">CBS domain</keyword>
<accession>A0A132NAF8</accession>
<keyword evidence="7" id="KW-1185">Reference proteome</keyword>
<dbReference type="PANTHER" id="PTHR43080:SF26">
    <property type="entry name" value="REGULATORY PROTEIN"/>
    <property type="match status" value="1"/>
</dbReference>
<protein>
    <submittedName>
        <fullName evidence="4">CBS domain-containing protein</fullName>
    </submittedName>
    <submittedName>
        <fullName evidence="6">Inosine-5'-monophosphate dehydrogenase</fullName>
    </submittedName>
    <submittedName>
        <fullName evidence="5">Inosine-5-monophosphate dehydrogenase</fullName>
    </submittedName>
</protein>
<evidence type="ECO:0000256" key="2">
    <source>
        <dbReference type="PROSITE-ProRule" id="PRU00703"/>
    </source>
</evidence>
<dbReference type="SMART" id="SM00116">
    <property type="entry name" value="CBS"/>
    <property type="match status" value="1"/>
</dbReference>
<dbReference type="PROSITE" id="PS51371">
    <property type="entry name" value="CBS"/>
    <property type="match status" value="1"/>
</dbReference>
<dbReference type="SUPFAM" id="SSF54631">
    <property type="entry name" value="CBS-domain pair"/>
    <property type="match status" value="1"/>
</dbReference>
<dbReference type="InterPro" id="IPR051257">
    <property type="entry name" value="Diverse_CBS-Domain"/>
</dbReference>
<dbReference type="Pfam" id="PF00571">
    <property type="entry name" value="CBS"/>
    <property type="match status" value="2"/>
</dbReference>
<dbReference type="CDD" id="cd09834">
    <property type="entry name" value="CBS_pair_bac"/>
    <property type="match status" value="1"/>
</dbReference>
<organism evidence="5 7">
    <name type="scientific">Hydrogenibacillus schlegelii</name>
    <name type="common">Bacillus schlegelii</name>
    <dbReference type="NCBI Taxonomy" id="1484"/>
    <lineage>
        <taxon>Bacteria</taxon>
        <taxon>Bacillati</taxon>
        <taxon>Bacillota</taxon>
        <taxon>Bacilli</taxon>
        <taxon>Bacillales</taxon>
        <taxon>Bacillales Family X. Incertae Sedis</taxon>
        <taxon>Hydrogenibacillus</taxon>
    </lineage>
</organism>
<proteinExistence type="predicted"/>
<feature type="domain" description="CBS" evidence="3">
    <location>
        <begin position="7"/>
        <end position="67"/>
    </location>
</feature>
<dbReference type="InterPro" id="IPR046342">
    <property type="entry name" value="CBS_dom_sf"/>
</dbReference>
<dbReference type="Proteomes" id="UP000243024">
    <property type="component" value="Unassembled WGS sequence"/>
</dbReference>
<dbReference type="Proteomes" id="UP000748108">
    <property type="component" value="Unassembled WGS sequence"/>
</dbReference>
<dbReference type="Gene3D" id="3.10.580.10">
    <property type="entry name" value="CBS-domain"/>
    <property type="match status" value="1"/>
</dbReference>
<reference evidence="4" key="3">
    <citation type="journal article" date="2021" name="Microbiology">
        <title>Metagenomic Analysis of the Microbial Community in the Underground Coal Fire Area (Kemerovo Region, Russia) Revealed Predominance of Thermophilic Members of the Phyla Deinococcus-thermus, Aquificae, and Firmicutes.</title>
        <authorList>
            <person name="Kadnikov V."/>
            <person name="Mardanov A.V."/>
            <person name="Beletsky A.V."/>
            <person name="Karnachuk O.V."/>
            <person name="Ravin N.V."/>
        </authorList>
    </citation>
    <scope>NUCLEOTIDE SEQUENCE</scope>
    <source>
        <strain evidence="4">RBS10-49</strain>
    </source>
</reference>
<dbReference type="AlphaFoldDB" id="A0A132NAF8"/>
<evidence type="ECO:0000313" key="7">
    <source>
        <dbReference type="Proteomes" id="UP000243024"/>
    </source>
</evidence>
<evidence type="ECO:0000259" key="3">
    <source>
        <dbReference type="PROSITE" id="PS51371"/>
    </source>
</evidence>
<dbReference type="EMBL" id="PEBV01000001">
    <property type="protein sequence ID" value="PTQ54855.1"/>
    <property type="molecule type" value="Genomic_DNA"/>
</dbReference>
<dbReference type="Proteomes" id="UP000244180">
    <property type="component" value="Unassembled WGS sequence"/>
</dbReference>
<comment type="caution">
    <text evidence="5">The sequence shown here is derived from an EMBL/GenBank/DDBJ whole genome shotgun (WGS) entry which is preliminary data.</text>
</comment>
<dbReference type="STRING" id="1484.SA87_08835"/>